<evidence type="ECO:0000256" key="1">
    <source>
        <dbReference type="SAM" id="MobiDB-lite"/>
    </source>
</evidence>
<evidence type="ECO:0000313" key="2">
    <source>
        <dbReference type="Proteomes" id="UP000887575"/>
    </source>
</evidence>
<accession>A0AAF3ES29</accession>
<keyword evidence="2" id="KW-1185">Reference proteome</keyword>
<proteinExistence type="predicted"/>
<dbReference type="AlphaFoldDB" id="A0AAF3ES29"/>
<name>A0AAF3ES29_9BILA</name>
<organism evidence="2 3">
    <name type="scientific">Mesorhabditis belari</name>
    <dbReference type="NCBI Taxonomy" id="2138241"/>
    <lineage>
        <taxon>Eukaryota</taxon>
        <taxon>Metazoa</taxon>
        <taxon>Ecdysozoa</taxon>
        <taxon>Nematoda</taxon>
        <taxon>Chromadorea</taxon>
        <taxon>Rhabditida</taxon>
        <taxon>Rhabditina</taxon>
        <taxon>Rhabditomorpha</taxon>
        <taxon>Rhabditoidea</taxon>
        <taxon>Rhabditidae</taxon>
        <taxon>Mesorhabditinae</taxon>
        <taxon>Mesorhabditis</taxon>
    </lineage>
</organism>
<dbReference type="WBParaSite" id="MBELARI_LOCUS16927">
    <property type="protein sequence ID" value="MBELARI_LOCUS16927"/>
    <property type="gene ID" value="MBELARI_LOCUS16927"/>
</dbReference>
<sequence length="204" mass="23349">MVNLLQSIKQSRKPGSLRDKSRSSSMISLALKENSFKERSVFCNSHRKQLFYEWKFGGAEKRRRLKISNIGSAQQKKSNPRDNGEKFNVSPPLNSLLTSPPTPTEIRTISPKPQSFPLLKCVCCDVNFTYEEQNAFEIECNLKVPSFFTHEECFKETLAKQGLNGSKRKEWKTADCVENDCAGHLIFIRPIKKGGFYEKPVYCD</sequence>
<feature type="region of interest" description="Disordered" evidence="1">
    <location>
        <begin position="67"/>
        <end position="109"/>
    </location>
</feature>
<evidence type="ECO:0000313" key="3">
    <source>
        <dbReference type="WBParaSite" id="MBELARI_LOCUS16927"/>
    </source>
</evidence>
<protein>
    <submittedName>
        <fullName evidence="3">Uncharacterized protein</fullName>
    </submittedName>
</protein>
<dbReference type="Proteomes" id="UP000887575">
    <property type="component" value="Unassembled WGS sequence"/>
</dbReference>
<feature type="region of interest" description="Disordered" evidence="1">
    <location>
        <begin position="1"/>
        <end position="24"/>
    </location>
</feature>
<reference evidence="3" key="1">
    <citation type="submission" date="2024-02" db="UniProtKB">
        <authorList>
            <consortium name="WormBaseParasite"/>
        </authorList>
    </citation>
    <scope>IDENTIFICATION</scope>
</reference>
<feature type="compositionally biased region" description="Low complexity" evidence="1">
    <location>
        <begin position="90"/>
        <end position="99"/>
    </location>
</feature>